<comment type="subunit">
    <text evidence="8">Homodimer.</text>
</comment>
<evidence type="ECO:0000256" key="2">
    <source>
        <dbReference type="ARBA" id="ARBA00009256"/>
    </source>
</evidence>
<evidence type="ECO:0000256" key="3">
    <source>
        <dbReference type="ARBA" id="ARBA00022598"/>
    </source>
</evidence>
<dbReference type="PANTHER" id="PTHR21299:SF1">
    <property type="entry name" value="PANTOATE--BETA-ALANINE LIGASE"/>
    <property type="match status" value="1"/>
</dbReference>
<feature type="binding site" evidence="8">
    <location>
        <position position="178"/>
    </location>
    <ligand>
        <name>ATP</name>
        <dbReference type="ChEBI" id="CHEBI:30616"/>
    </ligand>
</feature>
<comment type="subcellular location">
    <subcellularLocation>
        <location evidence="8">Cytoplasm</location>
    </subcellularLocation>
</comment>
<dbReference type="EMBL" id="BORQ01000002">
    <property type="protein sequence ID" value="GIO30909.1"/>
    <property type="molecule type" value="Genomic_DNA"/>
</dbReference>
<dbReference type="Pfam" id="PF02569">
    <property type="entry name" value="Pantoate_ligase"/>
    <property type="match status" value="1"/>
</dbReference>
<comment type="function">
    <text evidence="8">Catalyzes the condensation of pantoate with beta-alanine in an ATP-dependent reaction via a pantoyl-adenylate intermediate.</text>
</comment>
<evidence type="ECO:0000313" key="9">
    <source>
        <dbReference type="EMBL" id="GIO30909.1"/>
    </source>
</evidence>
<name>A0A920CBD3_9BACL</name>
<dbReference type="GO" id="GO:0005829">
    <property type="term" value="C:cytosol"/>
    <property type="evidence" value="ECO:0007669"/>
    <property type="project" value="TreeGrafter"/>
</dbReference>
<keyword evidence="3 8" id="KW-0436">Ligase</keyword>
<gene>
    <name evidence="8 9" type="primary">panC</name>
    <name evidence="9" type="ORF">J2TS6_20500</name>
</gene>
<dbReference type="PANTHER" id="PTHR21299">
    <property type="entry name" value="CYTIDYLATE KINASE/PANTOATE-BETA-ALANINE LIGASE"/>
    <property type="match status" value="1"/>
</dbReference>
<feature type="binding site" evidence="8">
    <location>
        <begin position="32"/>
        <end position="39"/>
    </location>
    <ligand>
        <name>ATP</name>
        <dbReference type="ChEBI" id="CHEBI:30616"/>
    </ligand>
</feature>
<dbReference type="NCBIfam" id="TIGR00018">
    <property type="entry name" value="panC"/>
    <property type="match status" value="1"/>
</dbReference>
<evidence type="ECO:0000256" key="1">
    <source>
        <dbReference type="ARBA" id="ARBA00004990"/>
    </source>
</evidence>
<protein>
    <recommendedName>
        <fullName evidence="8">Pantothenate synthetase</fullName>
        <shortName evidence="8">PS</shortName>
        <ecNumber evidence="8">6.3.2.1</ecNumber>
    </recommendedName>
    <alternativeName>
        <fullName evidence="8">Pantoate--beta-alanine ligase</fullName>
    </alternativeName>
    <alternativeName>
        <fullName evidence="8">Pantoate-activating enzyme</fullName>
    </alternativeName>
</protein>
<dbReference type="InterPro" id="IPR004821">
    <property type="entry name" value="Cyt_trans-like"/>
</dbReference>
<dbReference type="AlphaFoldDB" id="A0A920CBD3"/>
<feature type="binding site" evidence="8">
    <location>
        <position position="63"/>
    </location>
    <ligand>
        <name>(R)-pantoate</name>
        <dbReference type="ChEBI" id="CHEBI:15980"/>
    </ligand>
</feature>
<evidence type="ECO:0000256" key="6">
    <source>
        <dbReference type="ARBA" id="ARBA00022840"/>
    </source>
</evidence>
<dbReference type="Gene3D" id="3.30.1300.10">
    <property type="entry name" value="Pantoate-beta-alanine ligase, C-terminal domain"/>
    <property type="match status" value="1"/>
</dbReference>
<comment type="miscellaneous">
    <text evidence="8">The reaction proceeds by a bi uni uni bi ping pong mechanism.</text>
</comment>
<feature type="binding site" evidence="8">
    <location>
        <begin position="186"/>
        <end position="189"/>
    </location>
    <ligand>
        <name>ATP</name>
        <dbReference type="ChEBI" id="CHEBI:30616"/>
    </ligand>
</feature>
<feature type="binding site" evidence="8">
    <location>
        <position position="155"/>
    </location>
    <ligand>
        <name>(R)-pantoate</name>
        <dbReference type="ChEBI" id="CHEBI:15980"/>
    </ligand>
</feature>
<dbReference type="RefSeq" id="WP_160041338.1">
    <property type="nucleotide sequence ID" value="NZ_BORQ01000002.1"/>
</dbReference>
<comment type="catalytic activity">
    <reaction evidence="7 8">
        <text>(R)-pantoate + beta-alanine + ATP = (R)-pantothenate + AMP + diphosphate + H(+)</text>
        <dbReference type="Rhea" id="RHEA:10912"/>
        <dbReference type="ChEBI" id="CHEBI:15378"/>
        <dbReference type="ChEBI" id="CHEBI:15980"/>
        <dbReference type="ChEBI" id="CHEBI:29032"/>
        <dbReference type="ChEBI" id="CHEBI:30616"/>
        <dbReference type="ChEBI" id="CHEBI:33019"/>
        <dbReference type="ChEBI" id="CHEBI:57966"/>
        <dbReference type="ChEBI" id="CHEBI:456215"/>
        <dbReference type="EC" id="6.3.2.1"/>
    </reaction>
</comment>
<comment type="pathway">
    <text evidence="1 8">Cofactor biosynthesis; (R)-pantothenate biosynthesis; (R)-pantothenate from (R)-pantoate and beta-alanine: step 1/1.</text>
</comment>
<evidence type="ECO:0000256" key="5">
    <source>
        <dbReference type="ARBA" id="ARBA00022741"/>
    </source>
</evidence>
<comment type="similarity">
    <text evidence="2 8">Belongs to the pantothenate synthetase family.</text>
</comment>
<keyword evidence="4 8" id="KW-0566">Pantothenate biosynthesis</keyword>
<feature type="binding site" evidence="8">
    <location>
        <position position="63"/>
    </location>
    <ligand>
        <name>beta-alanine</name>
        <dbReference type="ChEBI" id="CHEBI:57966"/>
    </ligand>
</feature>
<keyword evidence="10" id="KW-1185">Reference proteome</keyword>
<feature type="binding site" evidence="8">
    <location>
        <begin position="149"/>
        <end position="152"/>
    </location>
    <ligand>
        <name>ATP</name>
        <dbReference type="ChEBI" id="CHEBI:30616"/>
    </ligand>
</feature>
<proteinExistence type="inferred from homology"/>
<evidence type="ECO:0000256" key="4">
    <source>
        <dbReference type="ARBA" id="ARBA00022655"/>
    </source>
</evidence>
<comment type="caution">
    <text evidence="9">The sequence shown here is derived from an EMBL/GenBank/DDBJ whole genome shotgun (WGS) entry which is preliminary data.</text>
</comment>
<dbReference type="Proteomes" id="UP000679779">
    <property type="component" value="Unassembled WGS sequence"/>
</dbReference>
<evidence type="ECO:0000313" key="10">
    <source>
        <dbReference type="Proteomes" id="UP000679779"/>
    </source>
</evidence>
<dbReference type="Gene3D" id="3.40.50.620">
    <property type="entry name" value="HUPs"/>
    <property type="match status" value="1"/>
</dbReference>
<dbReference type="EC" id="6.3.2.1" evidence="8"/>
<dbReference type="FunFam" id="3.40.50.620:FF:000013">
    <property type="entry name" value="Pantothenate synthetase"/>
    <property type="match status" value="1"/>
</dbReference>
<sequence length="297" mass="32445">MKAVRTIAELRNEIQNLKSSNEKKTVGLVPTMGYLHEGHASLIRAAKEKTDIVVVSIFVNPIQFGPAEDFETYPRDEQRDLAAAEKAGADLVFLPSVETMYPKATKTKIAVSEVTSGLCGASRPGHFDGVTTVVAKLFNIVQPDAAFFGMKDAQQVAVIQQMVYDLNFNVNIVPCPIIREEDGLALSSRNVYLSPEERKQALVLSRSLREAKEALENGQIRTAGEAKAFLTAKIMESPLADIDYVEVAAFPALTPLAEGENVLEQNGAVLMALAVKFGRTRLIDNSLLHPKGELRHV</sequence>
<dbReference type="GO" id="GO:0015940">
    <property type="term" value="P:pantothenate biosynthetic process"/>
    <property type="evidence" value="ECO:0007669"/>
    <property type="project" value="UniProtKB-UniRule"/>
</dbReference>
<organism evidence="9 10">
    <name type="scientific">Paenibacillus albilobatus</name>
    <dbReference type="NCBI Taxonomy" id="2716884"/>
    <lineage>
        <taxon>Bacteria</taxon>
        <taxon>Bacillati</taxon>
        <taxon>Bacillota</taxon>
        <taxon>Bacilli</taxon>
        <taxon>Bacillales</taxon>
        <taxon>Paenibacillaceae</taxon>
        <taxon>Paenibacillus</taxon>
    </lineage>
</organism>
<dbReference type="HAMAP" id="MF_00158">
    <property type="entry name" value="PanC"/>
    <property type="match status" value="1"/>
</dbReference>
<dbReference type="CDD" id="cd00560">
    <property type="entry name" value="PanC"/>
    <property type="match status" value="1"/>
</dbReference>
<evidence type="ECO:0000256" key="8">
    <source>
        <dbReference type="HAMAP-Rule" id="MF_00158"/>
    </source>
</evidence>
<keyword evidence="6 8" id="KW-0067">ATP-binding</keyword>
<dbReference type="SUPFAM" id="SSF52374">
    <property type="entry name" value="Nucleotidylyl transferase"/>
    <property type="match status" value="1"/>
</dbReference>
<reference evidence="9" key="1">
    <citation type="submission" date="2021-03" db="EMBL/GenBank/DDBJ databases">
        <title>Antimicrobial resistance genes in bacteria isolated from Japanese honey, and their potential for conferring macrolide and lincosamide resistance in the American foulbrood pathogen Paenibacillus larvae.</title>
        <authorList>
            <person name="Okamoto M."/>
            <person name="Kumagai M."/>
            <person name="Kanamori H."/>
            <person name="Takamatsu D."/>
        </authorList>
    </citation>
    <scope>NUCLEOTIDE SEQUENCE</scope>
    <source>
        <strain evidence="9">J2TS6</strain>
    </source>
</reference>
<accession>A0A920CBD3</accession>
<keyword evidence="8" id="KW-0963">Cytoplasm</keyword>
<evidence type="ECO:0000256" key="7">
    <source>
        <dbReference type="ARBA" id="ARBA00048258"/>
    </source>
</evidence>
<keyword evidence="5 8" id="KW-0547">Nucleotide-binding</keyword>
<dbReference type="NCBIfam" id="TIGR00125">
    <property type="entry name" value="cyt_tran_rel"/>
    <property type="match status" value="1"/>
</dbReference>
<dbReference type="GO" id="GO:0004592">
    <property type="term" value="F:pantoate-beta-alanine ligase activity"/>
    <property type="evidence" value="ECO:0007669"/>
    <property type="project" value="UniProtKB-UniRule"/>
</dbReference>
<dbReference type="InterPro" id="IPR014729">
    <property type="entry name" value="Rossmann-like_a/b/a_fold"/>
</dbReference>
<dbReference type="GO" id="GO:0005524">
    <property type="term" value="F:ATP binding"/>
    <property type="evidence" value="ECO:0007669"/>
    <property type="project" value="UniProtKB-KW"/>
</dbReference>
<dbReference type="InterPro" id="IPR042176">
    <property type="entry name" value="Pantoate_ligase_C"/>
</dbReference>
<dbReference type="InterPro" id="IPR003721">
    <property type="entry name" value="Pantoate_ligase"/>
</dbReference>
<feature type="active site" description="Proton donor" evidence="8">
    <location>
        <position position="39"/>
    </location>
</feature>